<evidence type="ECO:0000256" key="7">
    <source>
        <dbReference type="ARBA" id="ARBA00022833"/>
    </source>
</evidence>
<dbReference type="GO" id="GO:0004222">
    <property type="term" value="F:metalloendopeptidase activity"/>
    <property type="evidence" value="ECO:0007669"/>
    <property type="project" value="InterPro"/>
</dbReference>
<dbReference type="Pfam" id="PF08282">
    <property type="entry name" value="Hydrolase_3"/>
    <property type="match status" value="1"/>
</dbReference>
<dbReference type="GO" id="GO:0004519">
    <property type="term" value="F:endonuclease activity"/>
    <property type="evidence" value="ECO:0007669"/>
    <property type="project" value="UniProtKB-KW"/>
</dbReference>
<accession>A0A2I0B6J1</accession>
<keyword evidence="4" id="KW-0479">Metal-binding</keyword>
<dbReference type="GO" id="GO:0006364">
    <property type="term" value="P:rRNA processing"/>
    <property type="evidence" value="ECO:0007669"/>
    <property type="project" value="InterPro"/>
</dbReference>
<dbReference type="PANTHER" id="PTHR46986">
    <property type="entry name" value="ENDORIBONUCLEASE YBEY, CHLOROPLASTIC"/>
    <property type="match status" value="1"/>
</dbReference>
<evidence type="ECO:0000256" key="6">
    <source>
        <dbReference type="ARBA" id="ARBA00022801"/>
    </source>
</evidence>
<dbReference type="InterPro" id="IPR020549">
    <property type="entry name" value="YbeY_CS"/>
</dbReference>
<evidence type="ECO:0000256" key="1">
    <source>
        <dbReference type="ARBA" id="ARBA00001947"/>
    </source>
</evidence>
<dbReference type="GO" id="GO:0046872">
    <property type="term" value="F:metal ion binding"/>
    <property type="evidence" value="ECO:0007669"/>
    <property type="project" value="UniProtKB-KW"/>
</dbReference>
<dbReference type="Gene3D" id="3.30.1240.10">
    <property type="match status" value="1"/>
</dbReference>
<dbReference type="Gene3D" id="3.40.50.1000">
    <property type="entry name" value="HAD superfamily/HAD-like"/>
    <property type="match status" value="1"/>
</dbReference>
<evidence type="ECO:0000256" key="5">
    <source>
        <dbReference type="ARBA" id="ARBA00022759"/>
    </source>
</evidence>
<dbReference type="CDD" id="cd07516">
    <property type="entry name" value="HAD_Pase"/>
    <property type="match status" value="1"/>
</dbReference>
<dbReference type="SFLD" id="SFLDS00003">
    <property type="entry name" value="Haloacid_Dehalogenase"/>
    <property type="match status" value="1"/>
</dbReference>
<dbReference type="Gene3D" id="3.40.390.30">
    <property type="entry name" value="Metalloproteases ('zincins'), catalytic domain"/>
    <property type="match status" value="1"/>
</dbReference>
<dbReference type="HAMAP" id="MF_00009">
    <property type="entry name" value="Endoribonucl_YbeY"/>
    <property type="match status" value="1"/>
</dbReference>
<dbReference type="SUPFAM" id="SSF55486">
    <property type="entry name" value="Metalloproteases ('zincins'), catalytic domain"/>
    <property type="match status" value="1"/>
</dbReference>
<dbReference type="OrthoDB" id="27226at2759"/>
<dbReference type="PANTHER" id="PTHR46986:SF1">
    <property type="entry name" value="ENDORIBONUCLEASE YBEY, CHLOROPLASTIC"/>
    <property type="match status" value="1"/>
</dbReference>
<dbReference type="PROSITE" id="PS01306">
    <property type="entry name" value="UPF0054"/>
    <property type="match status" value="1"/>
</dbReference>
<dbReference type="SUPFAM" id="SSF56784">
    <property type="entry name" value="HAD-like"/>
    <property type="match status" value="1"/>
</dbReference>
<evidence type="ECO:0000256" key="2">
    <source>
        <dbReference type="ARBA" id="ARBA00010875"/>
    </source>
</evidence>
<dbReference type="Proteomes" id="UP000236161">
    <property type="component" value="Unassembled WGS sequence"/>
</dbReference>
<keyword evidence="6" id="KW-0378">Hydrolase</keyword>
<evidence type="ECO:0000313" key="10">
    <source>
        <dbReference type="Proteomes" id="UP000236161"/>
    </source>
</evidence>
<keyword evidence="7" id="KW-0862">Zinc</keyword>
<keyword evidence="5" id="KW-0255">Endonuclease</keyword>
<gene>
    <name evidence="9" type="ORF">AXF42_Ash005297</name>
</gene>
<keyword evidence="3" id="KW-0540">Nuclease</keyword>
<dbReference type="InterPro" id="IPR000150">
    <property type="entry name" value="Cof"/>
</dbReference>
<dbReference type="STRING" id="1088818.A0A2I0B6J1"/>
<dbReference type="AlphaFoldDB" id="A0A2I0B6J1"/>
<dbReference type="InterPro" id="IPR036412">
    <property type="entry name" value="HAD-like_sf"/>
</dbReference>
<dbReference type="InterPro" id="IPR023214">
    <property type="entry name" value="HAD_sf"/>
</dbReference>
<sequence length="555" mass="61226">MATLAARALLLGARSSLSLPLRVASSLSGWPPVATADFPLPVCRGAVAPLFVNCPKRRFFVPFPFLRSPIPPRSTRENARGYRKGKWRRRPVSRKKLPKERFPELDVRICIEEELPNDPAITIIAEKLRMDVSMAAALAFSRLDNAKYETRDASVKDVDKYETVEISLLICNDDFIQKLNKDWRGEDHATDVLSMSQHIPELDLPVLMLGDIVVSVETAAQQAEERGHTLLDEIRILMVHGLLHLLGFDHEISKKAEEEMETEEEMILTTLGWKGKGLIKSTYDSHKQKFSYIFCDMDGTLLNSSSKITMRNAQALKEAISNGVRIVIVTGKSRPAVVSALEMASLAGNRGVVSESSLGVFLQVACIVPLVNRDKYGNNQALLYSLKHTVPVVAFSQDRCLTLFQHPLVDRLHETYYEPKAEIIPSVDQLLAASEIQKLLFLDTAEGISSLLRPYWSEAIKGQATVVQAVPDMLEIVPLGTSKGSGIRLLLDHLGVSENEVMAIGDGENDIEMLKLASLGVALANGSDKVKAVADVIGLSNDEDGVAEVIYKHVL</sequence>
<evidence type="ECO:0000256" key="8">
    <source>
        <dbReference type="SAM" id="SignalP"/>
    </source>
</evidence>
<dbReference type="PROSITE" id="PS01229">
    <property type="entry name" value="COF_2"/>
    <property type="match status" value="1"/>
</dbReference>
<dbReference type="InterPro" id="IPR002036">
    <property type="entry name" value="YbeY"/>
</dbReference>
<dbReference type="InterPro" id="IPR006379">
    <property type="entry name" value="HAD-SF_hydro_IIB"/>
</dbReference>
<dbReference type="NCBIfam" id="TIGR01484">
    <property type="entry name" value="HAD-SF-IIB"/>
    <property type="match status" value="1"/>
</dbReference>
<dbReference type="NCBIfam" id="TIGR00043">
    <property type="entry name" value="rRNA maturation RNase YbeY"/>
    <property type="match status" value="1"/>
</dbReference>
<feature type="chain" id="PRO_5014159566" description="Sugar-phosphatase" evidence="8">
    <location>
        <begin position="19"/>
        <end position="555"/>
    </location>
</feature>
<dbReference type="SFLD" id="SFLDG01140">
    <property type="entry name" value="C2.B:_Phosphomannomutase_and_P"/>
    <property type="match status" value="1"/>
</dbReference>
<comment type="cofactor">
    <cofactor evidence="1">
        <name>Zn(2+)</name>
        <dbReference type="ChEBI" id="CHEBI:29105"/>
    </cofactor>
</comment>
<protein>
    <recommendedName>
        <fullName evidence="11">Sugar-phosphatase</fullName>
    </recommendedName>
</protein>
<keyword evidence="8" id="KW-0732">Signal</keyword>
<dbReference type="NCBIfam" id="TIGR00099">
    <property type="entry name" value="Cof-subfamily"/>
    <property type="match status" value="1"/>
</dbReference>
<evidence type="ECO:0008006" key="11">
    <source>
        <dbReference type="Google" id="ProtNLM"/>
    </source>
</evidence>
<feature type="signal peptide" evidence="8">
    <location>
        <begin position="1"/>
        <end position="18"/>
    </location>
</feature>
<dbReference type="Pfam" id="PF02130">
    <property type="entry name" value="YbeY"/>
    <property type="match status" value="1"/>
</dbReference>
<evidence type="ECO:0000256" key="4">
    <source>
        <dbReference type="ARBA" id="ARBA00022723"/>
    </source>
</evidence>
<proteinExistence type="inferred from homology"/>
<reference evidence="9 10" key="1">
    <citation type="journal article" date="2017" name="Nature">
        <title>The Apostasia genome and the evolution of orchids.</title>
        <authorList>
            <person name="Zhang G.Q."/>
            <person name="Liu K.W."/>
            <person name="Li Z."/>
            <person name="Lohaus R."/>
            <person name="Hsiao Y.Y."/>
            <person name="Niu S.C."/>
            <person name="Wang J.Y."/>
            <person name="Lin Y.C."/>
            <person name="Xu Q."/>
            <person name="Chen L.J."/>
            <person name="Yoshida K."/>
            <person name="Fujiwara S."/>
            <person name="Wang Z.W."/>
            <person name="Zhang Y.Q."/>
            <person name="Mitsuda N."/>
            <person name="Wang M."/>
            <person name="Liu G.H."/>
            <person name="Pecoraro L."/>
            <person name="Huang H.X."/>
            <person name="Xiao X.J."/>
            <person name="Lin M."/>
            <person name="Wu X.Y."/>
            <person name="Wu W.L."/>
            <person name="Chen Y.Y."/>
            <person name="Chang S.B."/>
            <person name="Sakamoto S."/>
            <person name="Ohme-Takagi M."/>
            <person name="Yagi M."/>
            <person name="Zeng S.J."/>
            <person name="Shen C.Y."/>
            <person name="Yeh C.M."/>
            <person name="Luo Y.B."/>
            <person name="Tsai W.C."/>
            <person name="Van de Peer Y."/>
            <person name="Liu Z.J."/>
        </authorList>
    </citation>
    <scope>NUCLEOTIDE SEQUENCE [LARGE SCALE GENOMIC DNA]</scope>
    <source>
        <strain evidence="10">cv. Shenzhen</strain>
        <tissue evidence="9">Stem</tissue>
    </source>
</reference>
<comment type="similarity">
    <text evidence="2">Belongs to the endoribonuclease YbeY family.</text>
</comment>
<keyword evidence="10" id="KW-1185">Reference proteome</keyword>
<dbReference type="EMBL" id="KZ451908">
    <property type="protein sequence ID" value="PKA63402.1"/>
    <property type="molecule type" value="Genomic_DNA"/>
</dbReference>
<evidence type="ECO:0000256" key="3">
    <source>
        <dbReference type="ARBA" id="ARBA00022722"/>
    </source>
</evidence>
<dbReference type="InterPro" id="IPR023091">
    <property type="entry name" value="MetalPrtase_cat_dom_sf_prd"/>
</dbReference>
<name>A0A2I0B6J1_9ASPA</name>
<evidence type="ECO:0000313" key="9">
    <source>
        <dbReference type="EMBL" id="PKA63402.1"/>
    </source>
</evidence>
<organism evidence="9 10">
    <name type="scientific">Apostasia shenzhenica</name>
    <dbReference type="NCBI Taxonomy" id="1088818"/>
    <lineage>
        <taxon>Eukaryota</taxon>
        <taxon>Viridiplantae</taxon>
        <taxon>Streptophyta</taxon>
        <taxon>Embryophyta</taxon>
        <taxon>Tracheophyta</taxon>
        <taxon>Spermatophyta</taxon>
        <taxon>Magnoliopsida</taxon>
        <taxon>Liliopsida</taxon>
        <taxon>Asparagales</taxon>
        <taxon>Orchidaceae</taxon>
        <taxon>Apostasioideae</taxon>
        <taxon>Apostasia</taxon>
    </lineage>
</organism>